<evidence type="ECO:0000313" key="2">
    <source>
        <dbReference type="EMBL" id="MMS78793.1"/>
    </source>
</evidence>
<keyword evidence="1" id="KW-0732">Signal</keyword>
<protein>
    <recommendedName>
        <fullName evidence="3">Outer membrane protein</fullName>
    </recommendedName>
</protein>
<feature type="signal peptide" evidence="1">
    <location>
        <begin position="1"/>
        <end position="20"/>
    </location>
</feature>
<name>A0A403T4N9_SALER</name>
<sequence length="69" mass="7469">MKKAGMILAGGLLCSSLAMAADNTGYANFNQHNFVNDRTGTYVFHSSVRHESTSFITGTFFLLPPHGMS</sequence>
<evidence type="ECO:0000256" key="1">
    <source>
        <dbReference type="SAM" id="SignalP"/>
    </source>
</evidence>
<organism evidence="2">
    <name type="scientific">Salmonella enterica</name>
    <name type="common">Salmonella choleraesuis</name>
    <dbReference type="NCBI Taxonomy" id="28901"/>
    <lineage>
        <taxon>Bacteria</taxon>
        <taxon>Pseudomonadati</taxon>
        <taxon>Pseudomonadota</taxon>
        <taxon>Gammaproteobacteria</taxon>
        <taxon>Enterobacterales</taxon>
        <taxon>Enterobacteriaceae</taxon>
        <taxon>Salmonella</taxon>
    </lineage>
</organism>
<feature type="chain" id="PRO_5019020280" description="Outer membrane protein" evidence="1">
    <location>
        <begin position="21"/>
        <end position="69"/>
    </location>
</feature>
<dbReference type="AlphaFoldDB" id="A0A403T4N9"/>
<comment type="caution">
    <text evidence="2">The sequence shown here is derived from an EMBL/GenBank/DDBJ whole genome shotgun (WGS) entry which is preliminary data.</text>
</comment>
<evidence type="ECO:0008006" key="3">
    <source>
        <dbReference type="Google" id="ProtNLM"/>
    </source>
</evidence>
<gene>
    <name evidence="2" type="ORF">D9O31_20235</name>
</gene>
<dbReference type="Proteomes" id="UP000839526">
    <property type="component" value="Unassembled WGS sequence"/>
</dbReference>
<dbReference type="EMBL" id="RWAH01000024">
    <property type="protein sequence ID" value="MMS78793.1"/>
    <property type="molecule type" value="Genomic_DNA"/>
</dbReference>
<accession>A0A403T4N9</accession>
<proteinExistence type="predicted"/>
<reference evidence="2" key="1">
    <citation type="submission" date="2018-10" db="EMBL/GenBank/DDBJ databases">
        <authorList>
            <consortium name="PulseNet: The National Subtyping Network for Foodborne Disease Surveillance"/>
            <person name="Tarr C.L."/>
            <person name="Trees E."/>
            <person name="Katz L.S."/>
            <person name="Carleton-Romer H.A."/>
            <person name="Stroika S."/>
            <person name="Kucerova Z."/>
            <person name="Roache K.F."/>
            <person name="Sabol A.L."/>
            <person name="Besser J."/>
            <person name="Gerner-Smidt P."/>
        </authorList>
    </citation>
    <scope>NUCLEOTIDE SEQUENCE [LARGE SCALE GENOMIC DNA]</scope>
    <source>
        <strain evidence="2">PNUSAS052121</strain>
    </source>
</reference>